<organism evidence="6 7">
    <name type="scientific">Geotrichum candidum</name>
    <name type="common">Oospora lactis</name>
    <name type="synonym">Dipodascus geotrichum</name>
    <dbReference type="NCBI Taxonomy" id="1173061"/>
    <lineage>
        <taxon>Eukaryota</taxon>
        <taxon>Fungi</taxon>
        <taxon>Dikarya</taxon>
        <taxon>Ascomycota</taxon>
        <taxon>Saccharomycotina</taxon>
        <taxon>Dipodascomycetes</taxon>
        <taxon>Dipodascales</taxon>
        <taxon>Dipodascaceae</taxon>
        <taxon>Geotrichum</taxon>
    </lineage>
</organism>
<keyword evidence="7" id="KW-1185">Reference proteome</keyword>
<evidence type="ECO:0008006" key="8">
    <source>
        <dbReference type="Google" id="ProtNLM"/>
    </source>
</evidence>
<dbReference type="GO" id="GO:0019150">
    <property type="term" value="F:D-ribulokinase activity"/>
    <property type="evidence" value="ECO:0007669"/>
    <property type="project" value="TreeGrafter"/>
</dbReference>
<dbReference type="NCBIfam" id="TIGR01315">
    <property type="entry name" value="5C_CHO_kinase"/>
    <property type="match status" value="1"/>
</dbReference>
<dbReference type="PANTHER" id="PTHR43435:SF4">
    <property type="entry name" value="FGGY CARBOHYDRATE KINASE DOMAIN-CONTAINING PROTEIN"/>
    <property type="match status" value="1"/>
</dbReference>
<comment type="similarity">
    <text evidence="1">Belongs to the FGGY kinase family.</text>
</comment>
<dbReference type="Pfam" id="PF00370">
    <property type="entry name" value="FGGY_N"/>
    <property type="match status" value="1"/>
</dbReference>
<dbReference type="Gene3D" id="1.20.58.2240">
    <property type="match status" value="1"/>
</dbReference>
<dbReference type="InterPro" id="IPR000577">
    <property type="entry name" value="Carb_kinase_FGGY"/>
</dbReference>
<proteinExistence type="inferred from homology"/>
<dbReference type="Gene3D" id="3.30.420.40">
    <property type="match status" value="1"/>
</dbReference>
<evidence type="ECO:0000256" key="2">
    <source>
        <dbReference type="ARBA" id="ARBA00022679"/>
    </source>
</evidence>
<dbReference type="Pfam" id="PF02782">
    <property type="entry name" value="FGGY_C"/>
    <property type="match status" value="1"/>
</dbReference>
<keyword evidence="3" id="KW-0418">Kinase</keyword>
<evidence type="ECO:0000256" key="1">
    <source>
        <dbReference type="ARBA" id="ARBA00009156"/>
    </source>
</evidence>
<evidence type="ECO:0000259" key="4">
    <source>
        <dbReference type="Pfam" id="PF00370"/>
    </source>
</evidence>
<dbReference type="GO" id="GO:0005737">
    <property type="term" value="C:cytoplasm"/>
    <property type="evidence" value="ECO:0007669"/>
    <property type="project" value="TreeGrafter"/>
</dbReference>
<dbReference type="AlphaFoldDB" id="A0A0J9X2M1"/>
<feature type="domain" description="Carbohydrate kinase FGGY C-terminal" evidence="5">
    <location>
        <begin position="301"/>
        <end position="513"/>
    </location>
</feature>
<dbReference type="CDD" id="cd07782">
    <property type="entry name" value="ASKHA_NBD_FGGY_D-RBK"/>
    <property type="match status" value="1"/>
</dbReference>
<dbReference type="PIRSF" id="PIRSF000538">
    <property type="entry name" value="GlpK"/>
    <property type="match status" value="1"/>
</dbReference>
<sequence>MTYNNESYFIGVDVGTGSARACVIDAAGEIRATHTHPISKWEPRPDYFNQSSTEIWDAVCLCVRTAIEEAAVDPTAVRGIGFDATCSLVVLDEETDEPISVGPDFTNSDQNIVLWMDHRAGEQTDAINASGANLLKYVGGGMSIEMEIPKAKWLKDNMPAELFARAKFYDLPDFLTHRATGSEARSFCSAVCKQGYVPVGVDGSKEGWSRDFLNTIGLGELAEDNFCKLGGVDGANGTFLSAGELLGFLTQDAAEKMGLTTQVAVGSAVIDCYAGWIGTIAARPDSEAADDADASVVSHRLAAVAGTSTCHLVMSQEPVFVPGVWGPYRDVVFPGQWLAEGGQSCTGELLHHVLTTHPSYTEASKLALTAQISVFEWLNDHLEKMAAEQGAPSVAHLARHFFFYGDLHGNRSPIADPRMKGSVIGLDMNSGADDLAIKYYAAVEFIGLQTRHIIDSLNKAGHAVTQIYLSGGQCRNGLLTQTMATATGLPVVIPHYIDAAVVLGSAMMGARAASGGTLNLWEIMRSMTRPGTTIAPEPKTHATARLLNAKYTVFLDMAQKQQEYRALVDQVVEASN</sequence>
<name>A0A0J9X2M1_GEOCN</name>
<protein>
    <recommendedName>
        <fullName evidence="8">Carbohydrate kinase FGGY C-terminal domain-containing protein</fullName>
    </recommendedName>
</protein>
<dbReference type="OrthoDB" id="203824at2759"/>
<feature type="domain" description="Carbohydrate kinase FGGY N-terminal" evidence="4">
    <location>
        <begin position="8"/>
        <end position="278"/>
    </location>
</feature>
<evidence type="ECO:0000313" key="6">
    <source>
        <dbReference type="EMBL" id="CDO51290.1"/>
    </source>
</evidence>
<evidence type="ECO:0000256" key="3">
    <source>
        <dbReference type="ARBA" id="ARBA00022777"/>
    </source>
</evidence>
<dbReference type="PANTHER" id="PTHR43435">
    <property type="entry name" value="RIBULOKINASE"/>
    <property type="match status" value="1"/>
</dbReference>
<reference evidence="6" key="1">
    <citation type="submission" date="2014-03" db="EMBL/GenBank/DDBJ databases">
        <authorList>
            <person name="Casaregola S."/>
        </authorList>
    </citation>
    <scope>NUCLEOTIDE SEQUENCE [LARGE SCALE GENOMIC DNA]</scope>
    <source>
        <strain evidence="6">CLIB 918</strain>
    </source>
</reference>
<accession>A0A0J9X2M1</accession>
<dbReference type="STRING" id="1173061.A0A0J9X2M1"/>
<dbReference type="SUPFAM" id="SSF53067">
    <property type="entry name" value="Actin-like ATPase domain"/>
    <property type="match status" value="2"/>
</dbReference>
<dbReference type="GO" id="GO:0019321">
    <property type="term" value="P:pentose metabolic process"/>
    <property type="evidence" value="ECO:0007669"/>
    <property type="project" value="TreeGrafter"/>
</dbReference>
<evidence type="ECO:0000259" key="5">
    <source>
        <dbReference type="Pfam" id="PF02782"/>
    </source>
</evidence>
<keyword evidence="2" id="KW-0808">Transferase</keyword>
<dbReference type="InterPro" id="IPR043129">
    <property type="entry name" value="ATPase_NBD"/>
</dbReference>
<dbReference type="Proteomes" id="UP000242525">
    <property type="component" value="Unassembled WGS sequence"/>
</dbReference>
<comment type="caution">
    <text evidence="6">The sequence shown here is derived from an EMBL/GenBank/DDBJ whole genome shotgun (WGS) entry which is preliminary data.</text>
</comment>
<dbReference type="EMBL" id="CCBN010000001">
    <property type="protein sequence ID" value="CDO51290.1"/>
    <property type="molecule type" value="Genomic_DNA"/>
</dbReference>
<dbReference type="InterPro" id="IPR018485">
    <property type="entry name" value="FGGY_C"/>
</dbReference>
<gene>
    <name evidence="6" type="ORF">BN980_GECA01s03926g</name>
</gene>
<evidence type="ECO:0000313" key="7">
    <source>
        <dbReference type="Proteomes" id="UP000242525"/>
    </source>
</evidence>
<dbReference type="InterPro" id="IPR018484">
    <property type="entry name" value="FGGY_N"/>
</dbReference>
<dbReference type="InterPro" id="IPR006003">
    <property type="entry name" value="FGGY_RbtK-like"/>
</dbReference>